<dbReference type="InterPro" id="IPR000073">
    <property type="entry name" value="AB_hydrolase_1"/>
</dbReference>
<dbReference type="PANTHER" id="PTHR37946">
    <property type="entry name" value="SLL1969 PROTEIN"/>
    <property type="match status" value="1"/>
</dbReference>
<feature type="domain" description="AB hydrolase-1" evidence="1">
    <location>
        <begin position="20"/>
        <end position="132"/>
    </location>
</feature>
<protein>
    <recommendedName>
        <fullName evidence="1">AB hydrolase-1 domain-containing protein</fullName>
    </recommendedName>
</protein>
<dbReference type="EMBL" id="OCTN01000001">
    <property type="protein sequence ID" value="SOH92716.1"/>
    <property type="molecule type" value="Genomic_DNA"/>
</dbReference>
<keyword evidence="3" id="KW-1185">Reference proteome</keyword>
<organism evidence="2 3">
    <name type="scientific">Pontivivens marinum</name>
    <dbReference type="NCBI Taxonomy" id="1690039"/>
    <lineage>
        <taxon>Bacteria</taxon>
        <taxon>Pseudomonadati</taxon>
        <taxon>Pseudomonadota</taxon>
        <taxon>Alphaproteobacteria</taxon>
        <taxon>Rhodobacterales</taxon>
        <taxon>Paracoccaceae</taxon>
        <taxon>Pontivivens</taxon>
    </lineage>
</organism>
<dbReference type="OrthoDB" id="556502at2"/>
<dbReference type="Proteomes" id="UP000220034">
    <property type="component" value="Unassembled WGS sequence"/>
</dbReference>
<dbReference type="AlphaFoldDB" id="A0A2C9CMV1"/>
<evidence type="ECO:0000259" key="1">
    <source>
        <dbReference type="Pfam" id="PF12697"/>
    </source>
</evidence>
<dbReference type="PANTHER" id="PTHR37946:SF1">
    <property type="entry name" value="SLL1969 PROTEIN"/>
    <property type="match status" value="1"/>
</dbReference>
<dbReference type="InterPro" id="IPR029058">
    <property type="entry name" value="AB_hydrolase_fold"/>
</dbReference>
<evidence type="ECO:0000313" key="2">
    <source>
        <dbReference type="EMBL" id="SOH92716.1"/>
    </source>
</evidence>
<sequence>MFRFALIFMLLPGVALADCVVLLHGLARTDASLIVMETVLSREGYSVVNHTYPSKQGRIDELARDAVPDGVQACQGEQPVHFVTHSMGGIVLRQYLSDSTIAGLGRVVMLAPPNQGAELVDQLRDLPVFNWINGQAGAQLGTDAASVPSQLGPVRFEVGVIAGDRTMNVVTSALIDGPDDGKVSVAETRVEGMTDMIVLPVTHTFMMNDPVVIAEVLAFLRTGQFERDLGLTDALEEIVTAPAQ</sequence>
<gene>
    <name evidence="2" type="ORF">SAMN06273572_101564</name>
</gene>
<dbReference type="Pfam" id="PF12697">
    <property type="entry name" value="Abhydrolase_6"/>
    <property type="match status" value="1"/>
</dbReference>
<dbReference type="SUPFAM" id="SSF53474">
    <property type="entry name" value="alpha/beta-Hydrolases"/>
    <property type="match status" value="1"/>
</dbReference>
<dbReference type="Gene3D" id="3.40.50.1820">
    <property type="entry name" value="alpha/beta hydrolase"/>
    <property type="match status" value="1"/>
</dbReference>
<name>A0A2C9CMV1_9RHOB</name>
<accession>A0A2C9CMV1</accession>
<proteinExistence type="predicted"/>
<evidence type="ECO:0000313" key="3">
    <source>
        <dbReference type="Proteomes" id="UP000220034"/>
    </source>
</evidence>
<reference evidence="3" key="1">
    <citation type="submission" date="2017-09" db="EMBL/GenBank/DDBJ databases">
        <authorList>
            <person name="Varghese N."/>
            <person name="Submissions S."/>
        </authorList>
    </citation>
    <scope>NUCLEOTIDE SEQUENCE [LARGE SCALE GENOMIC DNA]</scope>
    <source>
        <strain evidence="3">C7</strain>
    </source>
</reference>